<dbReference type="CDD" id="cd24052">
    <property type="entry name" value="ASKHA_NBD_HpPPX-GppA-like"/>
    <property type="match status" value="1"/>
</dbReference>
<evidence type="ECO:0000313" key="4">
    <source>
        <dbReference type="Proteomes" id="UP000823614"/>
    </source>
</evidence>
<dbReference type="EMBL" id="JADIMP010000085">
    <property type="protein sequence ID" value="MBO8441788.1"/>
    <property type="molecule type" value="Genomic_DNA"/>
</dbReference>
<evidence type="ECO:0000313" key="3">
    <source>
        <dbReference type="EMBL" id="MBO8441788.1"/>
    </source>
</evidence>
<comment type="caution">
    <text evidence="3">The sequence shown here is derived from an EMBL/GenBank/DDBJ whole genome shotgun (WGS) entry which is preliminary data.</text>
</comment>
<dbReference type="PANTHER" id="PTHR30005">
    <property type="entry name" value="EXOPOLYPHOSPHATASE"/>
    <property type="match status" value="1"/>
</dbReference>
<dbReference type="SUPFAM" id="SSF53067">
    <property type="entry name" value="Actin-like ATPase domain"/>
    <property type="match status" value="2"/>
</dbReference>
<gene>
    <name evidence="3" type="ORF">IAA89_05100</name>
</gene>
<organism evidence="3 4">
    <name type="scientific">Candidatus Gallilactobacillus intestinavium</name>
    <dbReference type="NCBI Taxonomy" id="2840838"/>
    <lineage>
        <taxon>Bacteria</taxon>
        <taxon>Bacillati</taxon>
        <taxon>Bacillota</taxon>
        <taxon>Bacilli</taxon>
        <taxon>Lactobacillales</taxon>
        <taxon>Lactobacillaceae</taxon>
        <taxon>Lactobacillaceae incertae sedis</taxon>
        <taxon>Candidatus Gallilactobacillus</taxon>
    </lineage>
</organism>
<sequence>MVKNLVIVDLGSNSTRMSIVKVDGCNFKEIKRVKKNTRISEGMGKSKRLTQNAMQRTVAVLKDFKKLYKQYPNIEVKAITTAAVRQAKNQKEFLSLVKKQTGMKIEVLSGINEAYYDYLGVHDSVKLKNYLIVDIGGASCEIIQVANHKQKELVSIPFGAVNLSERFKLNNKISAKNLFASQIYVYKRLCNLPWLRRLNLLPIILLGGANRALIKIHQNNQNNLQHKMQGYQLKPNDIFKIYQNLISIDNKQRSNIEGLEKERADIIIGGLLPLVEIIKMVNSKYVIFSESGVREGIINEYLKNGR</sequence>
<dbReference type="PANTHER" id="PTHR30005:SF0">
    <property type="entry name" value="RETROGRADE REGULATION PROTEIN 2"/>
    <property type="match status" value="1"/>
</dbReference>
<evidence type="ECO:0000259" key="2">
    <source>
        <dbReference type="Pfam" id="PF02541"/>
    </source>
</evidence>
<evidence type="ECO:0000256" key="1">
    <source>
        <dbReference type="ARBA" id="ARBA00007125"/>
    </source>
</evidence>
<dbReference type="AlphaFoldDB" id="A0A9D9E7R3"/>
<dbReference type="GO" id="GO:0016462">
    <property type="term" value="F:pyrophosphatase activity"/>
    <property type="evidence" value="ECO:0007669"/>
    <property type="project" value="TreeGrafter"/>
</dbReference>
<reference evidence="3" key="1">
    <citation type="submission" date="2020-10" db="EMBL/GenBank/DDBJ databases">
        <authorList>
            <person name="Gilroy R."/>
        </authorList>
    </citation>
    <scope>NUCLEOTIDE SEQUENCE</scope>
    <source>
        <strain evidence="3">C6-149</strain>
    </source>
</reference>
<dbReference type="InterPro" id="IPR043129">
    <property type="entry name" value="ATPase_NBD"/>
</dbReference>
<accession>A0A9D9E7R3</accession>
<dbReference type="Gene3D" id="3.30.420.40">
    <property type="match status" value="1"/>
</dbReference>
<dbReference type="Pfam" id="PF02541">
    <property type="entry name" value="Ppx-GppA"/>
    <property type="match status" value="1"/>
</dbReference>
<feature type="domain" description="Ppx/GppA phosphatase N-terminal" evidence="2">
    <location>
        <begin position="19"/>
        <end position="303"/>
    </location>
</feature>
<dbReference type="InterPro" id="IPR050273">
    <property type="entry name" value="GppA/Ppx_hydrolase"/>
</dbReference>
<reference evidence="3" key="2">
    <citation type="journal article" date="2021" name="PeerJ">
        <title>Extensive microbial diversity within the chicken gut microbiome revealed by metagenomics and culture.</title>
        <authorList>
            <person name="Gilroy R."/>
            <person name="Ravi A."/>
            <person name="Getino M."/>
            <person name="Pursley I."/>
            <person name="Horton D.L."/>
            <person name="Alikhan N.F."/>
            <person name="Baker D."/>
            <person name="Gharbi K."/>
            <person name="Hall N."/>
            <person name="Watson M."/>
            <person name="Adriaenssens E.M."/>
            <person name="Foster-Nyarko E."/>
            <person name="Jarju S."/>
            <person name="Secka A."/>
            <person name="Antonio M."/>
            <person name="Oren A."/>
            <person name="Chaudhuri R.R."/>
            <person name="La Ragione R."/>
            <person name="Hildebrand F."/>
            <person name="Pallen M.J."/>
        </authorList>
    </citation>
    <scope>NUCLEOTIDE SEQUENCE</scope>
    <source>
        <strain evidence="3">C6-149</strain>
    </source>
</reference>
<protein>
    <submittedName>
        <fullName evidence="3">Ppx/GppA family phosphatase</fullName>
    </submittedName>
</protein>
<dbReference type="InterPro" id="IPR003695">
    <property type="entry name" value="Ppx_GppA_N"/>
</dbReference>
<proteinExistence type="inferred from homology"/>
<dbReference type="Proteomes" id="UP000823614">
    <property type="component" value="Unassembled WGS sequence"/>
</dbReference>
<name>A0A9D9E7R3_9LACO</name>
<comment type="similarity">
    <text evidence="1">Belongs to the GppA/Ppx family.</text>
</comment>
<dbReference type="Gene3D" id="3.30.420.150">
    <property type="entry name" value="Exopolyphosphatase. Domain 2"/>
    <property type="match status" value="1"/>
</dbReference>